<dbReference type="RefSeq" id="WP_118766535.1">
    <property type="nucleotide sequence ID" value="NZ_QWKP01000158.1"/>
</dbReference>
<evidence type="ECO:0000313" key="4">
    <source>
        <dbReference type="Proteomes" id="UP000283374"/>
    </source>
</evidence>
<proteinExistence type="predicted"/>
<accession>A0A413RNH9</accession>
<dbReference type="PROSITE" id="PS51257">
    <property type="entry name" value="PROKAR_LIPOPROTEIN"/>
    <property type="match status" value="1"/>
</dbReference>
<protein>
    <recommendedName>
        <fullName evidence="2">Ig-like domain-containing protein</fullName>
    </recommendedName>
</protein>
<comment type="caution">
    <text evidence="3">The sequence shown here is derived from an EMBL/GenBank/DDBJ whole genome shotgun (WGS) entry which is preliminary data.</text>
</comment>
<dbReference type="InterPro" id="IPR007110">
    <property type="entry name" value="Ig-like_dom"/>
</dbReference>
<keyword evidence="4" id="KW-1185">Reference proteome</keyword>
<organism evidence="3 4">
    <name type="scientific">Cellulomonas rhizosphaerae</name>
    <dbReference type="NCBI Taxonomy" id="2293719"/>
    <lineage>
        <taxon>Bacteria</taxon>
        <taxon>Bacillati</taxon>
        <taxon>Actinomycetota</taxon>
        <taxon>Actinomycetes</taxon>
        <taxon>Micrococcales</taxon>
        <taxon>Cellulomonadaceae</taxon>
        <taxon>Cellulomonas</taxon>
    </lineage>
</organism>
<gene>
    <name evidence="3" type="ORF">D1825_05985</name>
</gene>
<evidence type="ECO:0000313" key="3">
    <source>
        <dbReference type="EMBL" id="RHA43517.1"/>
    </source>
</evidence>
<dbReference type="EMBL" id="QWKP01000158">
    <property type="protein sequence ID" value="RHA43517.1"/>
    <property type="molecule type" value="Genomic_DNA"/>
</dbReference>
<sequence length="137" mass="13443">MDARSLRRTAGLVGLVCAATAFAGCSNGGSEGDCAPPTVSVSPSEVAAGERVTLTGSAFLAVCADTGDGAPAGTTTASILWYQDSTHGDEVATVDVSSAGQFSTGLVVPDDAKPGGARIVAAVGDDTRGEATVTVHE</sequence>
<feature type="chain" id="PRO_5019429776" description="Ig-like domain-containing protein" evidence="1">
    <location>
        <begin position="24"/>
        <end position="137"/>
    </location>
</feature>
<evidence type="ECO:0000256" key="1">
    <source>
        <dbReference type="SAM" id="SignalP"/>
    </source>
</evidence>
<evidence type="ECO:0000259" key="2">
    <source>
        <dbReference type="PROSITE" id="PS50835"/>
    </source>
</evidence>
<feature type="domain" description="Ig-like" evidence="2">
    <location>
        <begin position="37"/>
        <end position="137"/>
    </location>
</feature>
<dbReference type="Proteomes" id="UP000283374">
    <property type="component" value="Unassembled WGS sequence"/>
</dbReference>
<feature type="signal peptide" evidence="1">
    <location>
        <begin position="1"/>
        <end position="23"/>
    </location>
</feature>
<dbReference type="AlphaFoldDB" id="A0A413RNH9"/>
<dbReference type="PROSITE" id="PS50835">
    <property type="entry name" value="IG_LIKE"/>
    <property type="match status" value="1"/>
</dbReference>
<name>A0A413RNH9_9CELL</name>
<reference evidence="3 4" key="1">
    <citation type="submission" date="2018-08" db="EMBL/GenBank/DDBJ databases">
        <title>Cellulomonas rhizosphaerae sp. nov., a novel actinomycete isolated from soil.</title>
        <authorList>
            <person name="Tian Y."/>
        </authorList>
    </citation>
    <scope>NUCLEOTIDE SEQUENCE [LARGE SCALE GENOMIC DNA]</scope>
    <source>
        <strain evidence="3 4">NEAU-TCZ24</strain>
    </source>
</reference>
<keyword evidence="1" id="KW-0732">Signal</keyword>